<dbReference type="Pfam" id="PF00768">
    <property type="entry name" value="Peptidase_S11"/>
    <property type="match status" value="1"/>
</dbReference>
<evidence type="ECO:0000256" key="9">
    <source>
        <dbReference type="ARBA" id="ARBA00022960"/>
    </source>
</evidence>
<name>A0A2W5RA26_ANCNO</name>
<evidence type="ECO:0000256" key="5">
    <source>
        <dbReference type="ARBA" id="ARBA00022645"/>
    </source>
</evidence>
<dbReference type="GO" id="GO:0009002">
    <property type="term" value="F:serine-type D-Ala-D-Ala carboxypeptidase activity"/>
    <property type="evidence" value="ECO:0007669"/>
    <property type="project" value="UniProtKB-EC"/>
</dbReference>
<comment type="catalytic activity">
    <reaction evidence="12">
        <text>Preferential cleavage: (Ac)2-L-Lys-D-Ala-|-D-Ala. Also transpeptidation of peptidyl-alanyl moieties that are N-acyl substituents of D-alanine.</text>
        <dbReference type="EC" id="3.4.16.4"/>
    </reaction>
</comment>
<dbReference type="GO" id="GO:0009252">
    <property type="term" value="P:peptidoglycan biosynthetic process"/>
    <property type="evidence" value="ECO:0007669"/>
    <property type="project" value="UniProtKB-UniPathway"/>
</dbReference>
<dbReference type="InterPro" id="IPR018044">
    <property type="entry name" value="Peptidase_S11"/>
</dbReference>
<protein>
    <recommendedName>
        <fullName evidence="4">serine-type D-Ala-D-Ala carboxypeptidase</fullName>
        <ecNumber evidence="4">3.4.16.4</ecNumber>
    </recommendedName>
</protein>
<evidence type="ECO:0000256" key="8">
    <source>
        <dbReference type="ARBA" id="ARBA00022801"/>
    </source>
</evidence>
<evidence type="ECO:0000256" key="10">
    <source>
        <dbReference type="ARBA" id="ARBA00022984"/>
    </source>
</evidence>
<dbReference type="InterPro" id="IPR012907">
    <property type="entry name" value="Peptidase_S11_C"/>
</dbReference>
<feature type="active site" description="Proton acceptor" evidence="13">
    <location>
        <position position="74"/>
    </location>
</feature>
<dbReference type="GO" id="GO:0071555">
    <property type="term" value="P:cell wall organization"/>
    <property type="evidence" value="ECO:0007669"/>
    <property type="project" value="UniProtKB-KW"/>
</dbReference>
<feature type="domain" description="Peptidase S11 D-Ala-D-Ala carboxypeptidase A C-terminal" evidence="15">
    <location>
        <begin position="288"/>
        <end position="378"/>
    </location>
</feature>
<keyword evidence="6" id="KW-0645">Protease</keyword>
<dbReference type="PANTHER" id="PTHR21581:SF6">
    <property type="entry name" value="TRAFFICKING PROTEIN PARTICLE COMPLEX SUBUNIT 12"/>
    <property type="match status" value="1"/>
</dbReference>
<dbReference type="Gene3D" id="2.60.410.10">
    <property type="entry name" value="D-Ala-D-Ala carboxypeptidase, C-terminal domain"/>
    <property type="match status" value="1"/>
</dbReference>
<proteinExistence type="inferred from homology"/>
<evidence type="ECO:0000256" key="12">
    <source>
        <dbReference type="ARBA" id="ARBA00034000"/>
    </source>
</evidence>
<gene>
    <name evidence="16" type="ORF">DI549_07515</name>
</gene>
<dbReference type="UniPathway" id="UPA00219"/>
<dbReference type="PANTHER" id="PTHR21581">
    <property type="entry name" value="D-ALANYL-D-ALANINE CARBOXYPEPTIDASE"/>
    <property type="match status" value="1"/>
</dbReference>
<evidence type="ECO:0000256" key="11">
    <source>
        <dbReference type="ARBA" id="ARBA00023316"/>
    </source>
</evidence>
<dbReference type="GO" id="GO:0008360">
    <property type="term" value="P:regulation of cell shape"/>
    <property type="evidence" value="ECO:0007669"/>
    <property type="project" value="UniProtKB-KW"/>
</dbReference>
<dbReference type="SUPFAM" id="SSF69189">
    <property type="entry name" value="Penicillin-binding protein associated domain"/>
    <property type="match status" value="1"/>
</dbReference>
<keyword evidence="5 16" id="KW-0121">Carboxypeptidase</keyword>
<keyword evidence="7" id="KW-0732">Signal</keyword>
<dbReference type="Gene3D" id="3.40.710.10">
    <property type="entry name" value="DD-peptidase/beta-lactamase superfamily"/>
    <property type="match status" value="1"/>
</dbReference>
<keyword evidence="8" id="KW-0378">Hydrolase</keyword>
<keyword evidence="10" id="KW-0573">Peptidoglycan synthesis</keyword>
<evidence type="ECO:0000256" key="2">
    <source>
        <dbReference type="ARBA" id="ARBA00004752"/>
    </source>
</evidence>
<evidence type="ECO:0000256" key="3">
    <source>
        <dbReference type="ARBA" id="ARBA00007164"/>
    </source>
</evidence>
<dbReference type="GO" id="GO:0006508">
    <property type="term" value="P:proteolysis"/>
    <property type="evidence" value="ECO:0007669"/>
    <property type="project" value="UniProtKB-KW"/>
</dbReference>
<dbReference type="EMBL" id="QFQD01000017">
    <property type="protein sequence ID" value="PZQ83695.1"/>
    <property type="molecule type" value="Genomic_DNA"/>
</dbReference>
<dbReference type="SMART" id="SM00936">
    <property type="entry name" value="PBP5_C"/>
    <property type="match status" value="1"/>
</dbReference>
<evidence type="ECO:0000256" key="6">
    <source>
        <dbReference type="ARBA" id="ARBA00022670"/>
    </source>
</evidence>
<evidence type="ECO:0000256" key="1">
    <source>
        <dbReference type="ARBA" id="ARBA00003217"/>
    </source>
</evidence>
<comment type="pathway">
    <text evidence="2">Cell wall biogenesis; peptidoglycan biosynthesis.</text>
</comment>
<evidence type="ECO:0000256" key="4">
    <source>
        <dbReference type="ARBA" id="ARBA00012448"/>
    </source>
</evidence>
<evidence type="ECO:0000256" key="13">
    <source>
        <dbReference type="PIRSR" id="PIRSR618044-1"/>
    </source>
</evidence>
<organism evidence="16 17">
    <name type="scientific">Ancylobacter novellus</name>
    <name type="common">Thiobacillus novellus</name>
    <dbReference type="NCBI Taxonomy" id="921"/>
    <lineage>
        <taxon>Bacteria</taxon>
        <taxon>Pseudomonadati</taxon>
        <taxon>Pseudomonadota</taxon>
        <taxon>Alphaproteobacteria</taxon>
        <taxon>Hyphomicrobiales</taxon>
        <taxon>Xanthobacteraceae</taxon>
        <taxon>Ancylobacter</taxon>
    </lineage>
</organism>
<dbReference type="InterPro" id="IPR001967">
    <property type="entry name" value="Peptidase_S11_N"/>
</dbReference>
<evidence type="ECO:0000256" key="14">
    <source>
        <dbReference type="RuleBase" id="RU004016"/>
    </source>
</evidence>
<dbReference type="SUPFAM" id="SSF56601">
    <property type="entry name" value="beta-lactamase/transpeptidase-like"/>
    <property type="match status" value="1"/>
</dbReference>
<dbReference type="InterPro" id="IPR037167">
    <property type="entry name" value="Peptidase_S11_C_sf"/>
</dbReference>
<dbReference type="InterPro" id="IPR015956">
    <property type="entry name" value="Peniciliin-bd_prot_C_sf"/>
</dbReference>
<dbReference type="AlphaFoldDB" id="A0A2W5RA26"/>
<evidence type="ECO:0000259" key="15">
    <source>
        <dbReference type="SMART" id="SM00936"/>
    </source>
</evidence>
<comment type="similarity">
    <text evidence="3 14">Belongs to the peptidase S11 family.</text>
</comment>
<dbReference type="Pfam" id="PF07943">
    <property type="entry name" value="PBP5_C"/>
    <property type="match status" value="1"/>
</dbReference>
<feature type="active site" evidence="13">
    <location>
        <position position="136"/>
    </location>
</feature>
<feature type="active site" description="Acyl-ester intermediate" evidence="13">
    <location>
        <position position="71"/>
    </location>
</feature>
<dbReference type="InterPro" id="IPR012338">
    <property type="entry name" value="Beta-lactam/transpept-like"/>
</dbReference>
<reference evidence="16 17" key="1">
    <citation type="submission" date="2017-08" db="EMBL/GenBank/DDBJ databases">
        <title>Infants hospitalized years apart are colonized by the same room-sourced microbial strains.</title>
        <authorList>
            <person name="Brooks B."/>
            <person name="Olm M.R."/>
            <person name="Firek B.A."/>
            <person name="Baker R."/>
            <person name="Thomas B.C."/>
            <person name="Morowitz M.J."/>
            <person name="Banfield J.F."/>
        </authorList>
    </citation>
    <scope>NUCLEOTIDE SEQUENCE [LARGE SCALE GENOMIC DNA]</scope>
    <source>
        <strain evidence="16">S2_005_001_R2_27</strain>
    </source>
</reference>
<keyword evidence="9" id="KW-0133">Cell shape</keyword>
<evidence type="ECO:0000313" key="16">
    <source>
        <dbReference type="EMBL" id="PZQ83695.1"/>
    </source>
</evidence>
<comment type="function">
    <text evidence="1">Removes C-terminal D-alanyl residues from sugar-peptide cell wall precursors.</text>
</comment>
<accession>A0A2W5RA26</accession>
<sequence length="413" mass="44302">MARAGKYRQGRRLAGLLKSGICTLLLVGLVVPASAQSQPPTIAAPQAILLDYDSGTVLFERAADTPNFPGSVAKMMAVAVVFREIEEGRLSPDTEFKVSEYAWRRGGAPSGGATMFAGLNTSIKVSDLLRGAIIPSGNDATIVLAEGIAGNELGFSVKMNEEAKRIGMTGSSFHNSNGLSDPDQKTTARDLAKLASFIIRSYPDLYKIYSEPDFLWNKIRQNNRNPLLAMSLGADGFQTGYLKEAGFNLVGSAVQGDQRLVVVLLGEKTEKERAEDARKLLEWGFRSFESRALFEAGQIVGEATIYGGQSGGVPLTGTSAIRLLVPRNGDERVTARIRYEGPIHAPVQKGAELARLEISRGDQIALEVPLVAAEGVAEGPLWRRAMDGAYELMVGLLRDGYAKIAARLGVTTG</sequence>
<dbReference type="PRINTS" id="PR00725">
    <property type="entry name" value="DADACBPTASE1"/>
</dbReference>
<evidence type="ECO:0000256" key="7">
    <source>
        <dbReference type="ARBA" id="ARBA00022729"/>
    </source>
</evidence>
<dbReference type="Proteomes" id="UP000248887">
    <property type="component" value="Unassembled WGS sequence"/>
</dbReference>
<evidence type="ECO:0000313" key="17">
    <source>
        <dbReference type="Proteomes" id="UP000248887"/>
    </source>
</evidence>
<dbReference type="EC" id="3.4.16.4" evidence="4"/>
<comment type="caution">
    <text evidence="16">The sequence shown here is derived from an EMBL/GenBank/DDBJ whole genome shotgun (WGS) entry which is preliminary data.</text>
</comment>
<keyword evidence="11" id="KW-0961">Cell wall biogenesis/degradation</keyword>